<evidence type="ECO:0000256" key="1">
    <source>
        <dbReference type="SAM" id="Phobius"/>
    </source>
</evidence>
<keyword evidence="1" id="KW-0472">Membrane</keyword>
<evidence type="ECO:0000313" key="3">
    <source>
        <dbReference type="Proteomes" id="UP001302676"/>
    </source>
</evidence>
<accession>A0AAN6ZLN8</accession>
<keyword evidence="3" id="KW-1185">Reference proteome</keyword>
<dbReference type="Proteomes" id="UP001302676">
    <property type="component" value="Unassembled WGS sequence"/>
</dbReference>
<sequence length="78" mass="8883">MNVQQFHVSGQFYYAGVAWMIAAVAGYQYMDEVILVLKNISGWVIEASGQTIRLEEEIVVEVKGGRNGWSVTFKWVQR</sequence>
<comment type="caution">
    <text evidence="2">The sequence shown here is derived from an EMBL/GenBank/DDBJ whole genome shotgun (WGS) entry which is preliminary data.</text>
</comment>
<reference evidence="2" key="2">
    <citation type="submission" date="2023-05" db="EMBL/GenBank/DDBJ databases">
        <authorList>
            <consortium name="Lawrence Berkeley National Laboratory"/>
            <person name="Steindorff A."/>
            <person name="Hensen N."/>
            <person name="Bonometti L."/>
            <person name="Westerberg I."/>
            <person name="Brannstrom I.O."/>
            <person name="Guillou S."/>
            <person name="Cros-Aarteil S."/>
            <person name="Calhoun S."/>
            <person name="Haridas S."/>
            <person name="Kuo A."/>
            <person name="Mondo S."/>
            <person name="Pangilinan J."/>
            <person name="Riley R."/>
            <person name="Labutti K."/>
            <person name="Andreopoulos B."/>
            <person name="Lipzen A."/>
            <person name="Chen C."/>
            <person name="Yanf M."/>
            <person name="Daum C."/>
            <person name="Ng V."/>
            <person name="Clum A."/>
            <person name="Ohm R."/>
            <person name="Martin F."/>
            <person name="Silar P."/>
            <person name="Natvig D."/>
            <person name="Lalanne C."/>
            <person name="Gautier V."/>
            <person name="Ament-Velasquez S.L."/>
            <person name="Kruys A."/>
            <person name="Hutchinson M.I."/>
            <person name="Powell A.J."/>
            <person name="Barry K."/>
            <person name="Miller A.N."/>
            <person name="Grigoriev I.V."/>
            <person name="Debuchy R."/>
            <person name="Gladieux P."/>
            <person name="Thoren M.H."/>
            <person name="Johannesson H."/>
        </authorList>
    </citation>
    <scope>NUCLEOTIDE SEQUENCE</scope>
    <source>
        <strain evidence="2">CBS 141.50</strain>
    </source>
</reference>
<gene>
    <name evidence="2" type="ORF">C8A04DRAFT_29912</name>
</gene>
<dbReference type="GeneID" id="87817793"/>
<dbReference type="EMBL" id="MU853597">
    <property type="protein sequence ID" value="KAK4142463.1"/>
    <property type="molecule type" value="Genomic_DNA"/>
</dbReference>
<reference evidence="2" key="1">
    <citation type="journal article" date="2023" name="Mol. Phylogenet. Evol.">
        <title>Genome-scale phylogeny and comparative genomics of the fungal order Sordariales.</title>
        <authorList>
            <person name="Hensen N."/>
            <person name="Bonometti L."/>
            <person name="Westerberg I."/>
            <person name="Brannstrom I.O."/>
            <person name="Guillou S."/>
            <person name="Cros-Aarteil S."/>
            <person name="Calhoun S."/>
            <person name="Haridas S."/>
            <person name="Kuo A."/>
            <person name="Mondo S."/>
            <person name="Pangilinan J."/>
            <person name="Riley R."/>
            <person name="LaButti K."/>
            <person name="Andreopoulos B."/>
            <person name="Lipzen A."/>
            <person name="Chen C."/>
            <person name="Yan M."/>
            <person name="Daum C."/>
            <person name="Ng V."/>
            <person name="Clum A."/>
            <person name="Steindorff A."/>
            <person name="Ohm R.A."/>
            <person name="Martin F."/>
            <person name="Silar P."/>
            <person name="Natvig D.O."/>
            <person name="Lalanne C."/>
            <person name="Gautier V."/>
            <person name="Ament-Velasquez S.L."/>
            <person name="Kruys A."/>
            <person name="Hutchinson M.I."/>
            <person name="Powell A.J."/>
            <person name="Barry K."/>
            <person name="Miller A.N."/>
            <person name="Grigoriev I.V."/>
            <person name="Debuchy R."/>
            <person name="Gladieux P."/>
            <person name="Hiltunen Thoren M."/>
            <person name="Johannesson H."/>
        </authorList>
    </citation>
    <scope>NUCLEOTIDE SEQUENCE</scope>
    <source>
        <strain evidence="2">CBS 141.50</strain>
    </source>
</reference>
<dbReference type="AlphaFoldDB" id="A0AAN6ZLN8"/>
<proteinExistence type="predicted"/>
<name>A0AAN6ZLN8_9PEZI</name>
<feature type="transmembrane region" description="Helical" evidence="1">
    <location>
        <begin position="12"/>
        <end position="30"/>
    </location>
</feature>
<dbReference type="RefSeq" id="XP_062635834.1">
    <property type="nucleotide sequence ID" value="XM_062781180.1"/>
</dbReference>
<keyword evidence="1" id="KW-1133">Transmembrane helix</keyword>
<keyword evidence="1" id="KW-0812">Transmembrane</keyword>
<evidence type="ECO:0000313" key="2">
    <source>
        <dbReference type="EMBL" id="KAK4142463.1"/>
    </source>
</evidence>
<organism evidence="2 3">
    <name type="scientific">Dichotomopilus funicola</name>
    <dbReference type="NCBI Taxonomy" id="1934379"/>
    <lineage>
        <taxon>Eukaryota</taxon>
        <taxon>Fungi</taxon>
        <taxon>Dikarya</taxon>
        <taxon>Ascomycota</taxon>
        <taxon>Pezizomycotina</taxon>
        <taxon>Sordariomycetes</taxon>
        <taxon>Sordariomycetidae</taxon>
        <taxon>Sordariales</taxon>
        <taxon>Chaetomiaceae</taxon>
        <taxon>Dichotomopilus</taxon>
    </lineage>
</organism>
<protein>
    <submittedName>
        <fullName evidence="2">Uncharacterized protein</fullName>
    </submittedName>
</protein>